<protein>
    <submittedName>
        <fullName evidence="1">Uncharacterized protein</fullName>
    </submittedName>
</protein>
<dbReference type="GeneID" id="20078022"/>
<gene>
    <name evidence="1" type="ORF">H310_00972</name>
</gene>
<dbReference type="AlphaFoldDB" id="A0A024URX3"/>
<dbReference type="RefSeq" id="XP_008862183.1">
    <property type="nucleotide sequence ID" value="XM_008863961.1"/>
</dbReference>
<proteinExistence type="predicted"/>
<reference evidence="1" key="1">
    <citation type="submission" date="2013-12" db="EMBL/GenBank/DDBJ databases">
        <title>The Genome Sequence of Aphanomyces invadans NJM9701.</title>
        <authorList>
            <consortium name="The Broad Institute Genomics Platform"/>
            <person name="Russ C."/>
            <person name="Tyler B."/>
            <person name="van West P."/>
            <person name="Dieguez-Uribeondo J."/>
            <person name="Young S.K."/>
            <person name="Zeng Q."/>
            <person name="Gargeya S."/>
            <person name="Fitzgerald M."/>
            <person name="Abouelleil A."/>
            <person name="Alvarado L."/>
            <person name="Chapman S.B."/>
            <person name="Gainer-Dewar J."/>
            <person name="Goldberg J."/>
            <person name="Griggs A."/>
            <person name="Gujja S."/>
            <person name="Hansen M."/>
            <person name="Howarth C."/>
            <person name="Imamovic A."/>
            <person name="Ireland A."/>
            <person name="Larimer J."/>
            <person name="McCowan C."/>
            <person name="Murphy C."/>
            <person name="Pearson M."/>
            <person name="Poon T.W."/>
            <person name="Priest M."/>
            <person name="Roberts A."/>
            <person name="Saif S."/>
            <person name="Shea T."/>
            <person name="Sykes S."/>
            <person name="Wortman J."/>
            <person name="Nusbaum C."/>
            <person name="Birren B."/>
        </authorList>
    </citation>
    <scope>NUCLEOTIDE SEQUENCE [LARGE SCALE GENOMIC DNA]</scope>
    <source>
        <strain evidence="1">NJM9701</strain>
    </source>
</reference>
<evidence type="ECO:0000313" key="1">
    <source>
        <dbReference type="EMBL" id="ETW08378.1"/>
    </source>
</evidence>
<sequence>MMVLRQRLLLCERKGIIVAQGHVKVAMVMRPDGQGIGYVMADVGSERRVRGKGARIRHVIALAAEDDPAIANLRGAGALGAHGSSFPCAKAQRTGWRCCGMFSRRIQNLAPKQVPPWLTIQVGQLTHNWKLGHEDCQPRMEHRTLCICERPFDVGVKGQRGKICISIRLSTAQTSTESDRGIMATNGAVHAIMTKESFFVNGEHDTTKRHPLWLCIELAQGYFLLVLFSRCSSGRPYHEQRHSADDGCARHHLCPRHNVKRYF</sequence>
<organism evidence="1">
    <name type="scientific">Aphanomyces invadans</name>
    <dbReference type="NCBI Taxonomy" id="157072"/>
    <lineage>
        <taxon>Eukaryota</taxon>
        <taxon>Sar</taxon>
        <taxon>Stramenopiles</taxon>
        <taxon>Oomycota</taxon>
        <taxon>Saprolegniomycetes</taxon>
        <taxon>Saprolegniales</taxon>
        <taxon>Verrucalvaceae</taxon>
        <taxon>Aphanomyces</taxon>
    </lineage>
</organism>
<dbReference type="EMBL" id="KI913953">
    <property type="protein sequence ID" value="ETW08378.1"/>
    <property type="molecule type" value="Genomic_DNA"/>
</dbReference>
<accession>A0A024URX3</accession>
<name>A0A024URX3_9STRA</name>
<dbReference type="VEuPathDB" id="FungiDB:H310_00972"/>